<feature type="compositionally biased region" description="Basic residues" evidence="1">
    <location>
        <begin position="430"/>
        <end position="440"/>
    </location>
</feature>
<feature type="region of interest" description="Disordered" evidence="1">
    <location>
        <begin position="401"/>
        <end position="456"/>
    </location>
</feature>
<protein>
    <submittedName>
        <fullName evidence="2">Uncharacterized protein</fullName>
    </submittedName>
</protein>
<sequence>MASAPPIITPKMSHGRLYEADPERHEIIKTELAKHTQYQQIECFVNAFGRFHAEHDVNEIFHQLSRSRTWSRSNHYLWRKFGPAWQDMGDWIYDTHGDASYNESTKRGKRIPGIGRPIDWLALIVLGSVEEDVDGETIRDQGYHMPKKMEKCWRALKLEWVLTKQKPPKYWKEANWDDETWRAINCPDNFHKQSSAPLRSGIDLNEIFGNASEYNVPVRQYDDDQNDTAIASHETIIHNPDTNIGDPSDVPDKTSNALDNSLKVPKNPSSSEEATHSTTEENVNEQRLKQVEWVTGNLDTMLQNHDSRMELLNNRVEALLTTHATKTEVNNAKDDIVVDRRKRRTEEREAMRKDFKTCVDNMNIRDDTIRQLIEQQQRMVIEHQKLMTASKVVMADATVQTDQPPLTEDQQEKPNETNQTATSPPPSKTKNQKRREREKRKREELKKEVVEKRQKT</sequence>
<dbReference type="Proteomes" id="UP001287356">
    <property type="component" value="Unassembled WGS sequence"/>
</dbReference>
<evidence type="ECO:0000256" key="1">
    <source>
        <dbReference type="SAM" id="MobiDB-lite"/>
    </source>
</evidence>
<proteinExistence type="predicted"/>
<feature type="compositionally biased region" description="Basic and acidic residues" evidence="1">
    <location>
        <begin position="273"/>
        <end position="286"/>
    </location>
</feature>
<accession>A0AAE0JZ17</accession>
<gene>
    <name evidence="2" type="ORF">B0T24DRAFT_596532</name>
</gene>
<evidence type="ECO:0000313" key="2">
    <source>
        <dbReference type="EMBL" id="KAK3366620.1"/>
    </source>
</evidence>
<reference evidence="2" key="1">
    <citation type="journal article" date="2023" name="Mol. Phylogenet. Evol.">
        <title>Genome-scale phylogeny and comparative genomics of the fungal order Sordariales.</title>
        <authorList>
            <person name="Hensen N."/>
            <person name="Bonometti L."/>
            <person name="Westerberg I."/>
            <person name="Brannstrom I.O."/>
            <person name="Guillou S."/>
            <person name="Cros-Aarteil S."/>
            <person name="Calhoun S."/>
            <person name="Haridas S."/>
            <person name="Kuo A."/>
            <person name="Mondo S."/>
            <person name="Pangilinan J."/>
            <person name="Riley R."/>
            <person name="LaButti K."/>
            <person name="Andreopoulos B."/>
            <person name="Lipzen A."/>
            <person name="Chen C."/>
            <person name="Yan M."/>
            <person name="Daum C."/>
            <person name="Ng V."/>
            <person name="Clum A."/>
            <person name="Steindorff A."/>
            <person name="Ohm R.A."/>
            <person name="Martin F."/>
            <person name="Silar P."/>
            <person name="Natvig D.O."/>
            <person name="Lalanne C."/>
            <person name="Gautier V."/>
            <person name="Ament-Velasquez S.L."/>
            <person name="Kruys A."/>
            <person name="Hutchinson M.I."/>
            <person name="Powell A.J."/>
            <person name="Barry K."/>
            <person name="Miller A.N."/>
            <person name="Grigoriev I.V."/>
            <person name="Debuchy R."/>
            <person name="Gladieux P."/>
            <person name="Hiltunen Thoren M."/>
            <person name="Johannesson H."/>
        </authorList>
    </citation>
    <scope>NUCLEOTIDE SEQUENCE</scope>
    <source>
        <strain evidence="2">CBS 958.72</strain>
    </source>
</reference>
<reference evidence="2" key="2">
    <citation type="submission" date="2023-06" db="EMBL/GenBank/DDBJ databases">
        <authorList>
            <consortium name="Lawrence Berkeley National Laboratory"/>
            <person name="Haridas S."/>
            <person name="Hensen N."/>
            <person name="Bonometti L."/>
            <person name="Westerberg I."/>
            <person name="Brannstrom I.O."/>
            <person name="Guillou S."/>
            <person name="Cros-Aarteil S."/>
            <person name="Calhoun S."/>
            <person name="Kuo A."/>
            <person name="Mondo S."/>
            <person name="Pangilinan J."/>
            <person name="Riley R."/>
            <person name="Labutti K."/>
            <person name="Andreopoulos B."/>
            <person name="Lipzen A."/>
            <person name="Chen C."/>
            <person name="Yanf M."/>
            <person name="Daum C."/>
            <person name="Ng V."/>
            <person name="Clum A."/>
            <person name="Steindorff A."/>
            <person name="Ohm R."/>
            <person name="Martin F."/>
            <person name="Silar P."/>
            <person name="Natvig D."/>
            <person name="Lalanne C."/>
            <person name="Gautier V."/>
            <person name="Ament-Velasquez S.L."/>
            <person name="Kruys A."/>
            <person name="Hutchinson M.I."/>
            <person name="Powell A.J."/>
            <person name="Barry K."/>
            <person name="Miller A.N."/>
            <person name="Grigoriev I.V."/>
            <person name="Debuchy R."/>
            <person name="Gladieux P."/>
            <person name="Thoren M.H."/>
            <person name="Johannesson H."/>
        </authorList>
    </citation>
    <scope>NUCLEOTIDE SEQUENCE</scope>
    <source>
        <strain evidence="2">CBS 958.72</strain>
    </source>
</reference>
<feature type="compositionally biased region" description="Basic and acidic residues" evidence="1">
    <location>
        <begin position="441"/>
        <end position="456"/>
    </location>
</feature>
<keyword evidence="3" id="KW-1185">Reference proteome</keyword>
<name>A0AAE0JZ17_9PEZI</name>
<dbReference type="AlphaFoldDB" id="A0AAE0JZ17"/>
<organism evidence="2 3">
    <name type="scientific">Lasiosphaeria ovina</name>
    <dbReference type="NCBI Taxonomy" id="92902"/>
    <lineage>
        <taxon>Eukaryota</taxon>
        <taxon>Fungi</taxon>
        <taxon>Dikarya</taxon>
        <taxon>Ascomycota</taxon>
        <taxon>Pezizomycotina</taxon>
        <taxon>Sordariomycetes</taxon>
        <taxon>Sordariomycetidae</taxon>
        <taxon>Sordariales</taxon>
        <taxon>Lasiosphaeriaceae</taxon>
        <taxon>Lasiosphaeria</taxon>
    </lineage>
</organism>
<evidence type="ECO:0000313" key="3">
    <source>
        <dbReference type="Proteomes" id="UP001287356"/>
    </source>
</evidence>
<feature type="region of interest" description="Disordered" evidence="1">
    <location>
        <begin position="234"/>
        <end position="286"/>
    </location>
</feature>
<dbReference type="EMBL" id="JAULSN010000007">
    <property type="protein sequence ID" value="KAK3366620.1"/>
    <property type="molecule type" value="Genomic_DNA"/>
</dbReference>
<comment type="caution">
    <text evidence="2">The sequence shown here is derived from an EMBL/GenBank/DDBJ whole genome shotgun (WGS) entry which is preliminary data.</text>
</comment>